<dbReference type="Gene3D" id="3.40.50.2000">
    <property type="entry name" value="Glycogen Phosphorylase B"/>
    <property type="match status" value="2"/>
</dbReference>
<name>A0AAD8N5C5_9APIA</name>
<evidence type="ECO:0000256" key="3">
    <source>
        <dbReference type="ARBA" id="ARBA00022676"/>
    </source>
</evidence>
<sequence length="364" mass="40635">MYNNSTNGLPSHLNPVLQQALENSAPVFTKILEDIKPDLLIYDLLPSWPAEVALSLNIPAVYFTVHPTAASCLVLHHYKKAGDTFPFPDIVDSSVDPSQSSESSAKILRNLVLCFERSCNLVLVKSFREVEGKYIDLLSDLVEKNLILVGPLVHDPTENEDSNIKNIMKWLDKKEKSSVVFVCFGSENYLSAEEVIEMANALETIKCNFIWALRSPQGEEKGCLLLPEGFVERVGDSGLIIEGWVPQTKILGHSSTGGFLSHCGWSSMNESMKFGVPIIAMPKKMDQPLITKLVVEIGVGMEIMRNNEQKFKREEIASIIKKVLMEESGKGVRMKVKELSLKMKEKGEQDLDNAGEKLLHICRM</sequence>
<organism evidence="7 8">
    <name type="scientific">Heracleum sosnowskyi</name>
    <dbReference type="NCBI Taxonomy" id="360622"/>
    <lineage>
        <taxon>Eukaryota</taxon>
        <taxon>Viridiplantae</taxon>
        <taxon>Streptophyta</taxon>
        <taxon>Embryophyta</taxon>
        <taxon>Tracheophyta</taxon>
        <taxon>Spermatophyta</taxon>
        <taxon>Magnoliopsida</taxon>
        <taxon>eudicotyledons</taxon>
        <taxon>Gunneridae</taxon>
        <taxon>Pentapetalae</taxon>
        <taxon>asterids</taxon>
        <taxon>campanulids</taxon>
        <taxon>Apiales</taxon>
        <taxon>Apiaceae</taxon>
        <taxon>Apioideae</taxon>
        <taxon>apioid superclade</taxon>
        <taxon>Tordylieae</taxon>
        <taxon>Tordyliinae</taxon>
        <taxon>Heracleum</taxon>
    </lineage>
</organism>
<dbReference type="AlphaFoldDB" id="A0AAD8N5C5"/>
<evidence type="ECO:0000256" key="4">
    <source>
        <dbReference type="ARBA" id="ARBA00022679"/>
    </source>
</evidence>
<dbReference type="InterPro" id="IPR035595">
    <property type="entry name" value="UDP_glycos_trans_CS"/>
</dbReference>
<dbReference type="GO" id="GO:0008194">
    <property type="term" value="F:UDP-glycosyltransferase activity"/>
    <property type="evidence" value="ECO:0007669"/>
    <property type="project" value="InterPro"/>
</dbReference>
<dbReference type="FunFam" id="3.40.50.2000:FF:000060">
    <property type="entry name" value="Glycosyltransferase"/>
    <property type="match status" value="1"/>
</dbReference>
<reference evidence="7" key="2">
    <citation type="submission" date="2023-05" db="EMBL/GenBank/DDBJ databases">
        <authorList>
            <person name="Schelkunov M.I."/>
        </authorList>
    </citation>
    <scope>NUCLEOTIDE SEQUENCE</scope>
    <source>
        <strain evidence="7">Hsosn_3</strain>
        <tissue evidence="7">Leaf</tissue>
    </source>
</reference>
<protein>
    <submittedName>
        <fullName evidence="7">Glycosyltransferase</fullName>
    </submittedName>
</protein>
<evidence type="ECO:0000256" key="2">
    <source>
        <dbReference type="ARBA" id="ARBA00009995"/>
    </source>
</evidence>
<dbReference type="CDD" id="cd03784">
    <property type="entry name" value="GT1_Gtf-like"/>
    <property type="match status" value="1"/>
</dbReference>
<evidence type="ECO:0000256" key="6">
    <source>
        <dbReference type="RuleBase" id="RU003718"/>
    </source>
</evidence>
<dbReference type="GO" id="GO:0008299">
    <property type="term" value="P:isoprenoid biosynthetic process"/>
    <property type="evidence" value="ECO:0007669"/>
    <property type="project" value="UniProtKB-KW"/>
</dbReference>
<comment type="pathway">
    <text evidence="1">Secondary metabolite biosynthesis; terpenoid biosynthesis.</text>
</comment>
<evidence type="ECO:0000256" key="5">
    <source>
        <dbReference type="ARBA" id="ARBA00023229"/>
    </source>
</evidence>
<dbReference type="Pfam" id="PF00201">
    <property type="entry name" value="UDPGT"/>
    <property type="match status" value="1"/>
</dbReference>
<evidence type="ECO:0000313" key="7">
    <source>
        <dbReference type="EMBL" id="KAK1396647.1"/>
    </source>
</evidence>
<dbReference type="PANTHER" id="PTHR48044">
    <property type="entry name" value="GLYCOSYLTRANSFERASE"/>
    <property type="match status" value="1"/>
</dbReference>
<dbReference type="PANTHER" id="PTHR48044:SF29">
    <property type="entry name" value="GLYCOSYLTRANSFERASE"/>
    <property type="match status" value="1"/>
</dbReference>
<gene>
    <name evidence="7" type="ORF">POM88_006510</name>
</gene>
<dbReference type="GO" id="GO:0016138">
    <property type="term" value="P:glycoside biosynthetic process"/>
    <property type="evidence" value="ECO:0007669"/>
    <property type="project" value="UniProtKB-ARBA"/>
</dbReference>
<proteinExistence type="inferred from homology"/>
<evidence type="ECO:0000313" key="8">
    <source>
        <dbReference type="Proteomes" id="UP001237642"/>
    </source>
</evidence>
<dbReference type="PROSITE" id="PS00375">
    <property type="entry name" value="UDPGT"/>
    <property type="match status" value="1"/>
</dbReference>
<comment type="caution">
    <text evidence="7">The sequence shown here is derived from an EMBL/GenBank/DDBJ whole genome shotgun (WGS) entry which is preliminary data.</text>
</comment>
<reference evidence="7" key="1">
    <citation type="submission" date="2023-02" db="EMBL/GenBank/DDBJ databases">
        <title>Genome of toxic invasive species Heracleum sosnowskyi carries increased number of genes despite the absence of recent whole-genome duplications.</title>
        <authorList>
            <person name="Schelkunov M."/>
            <person name="Shtratnikova V."/>
            <person name="Makarenko M."/>
            <person name="Klepikova A."/>
            <person name="Omelchenko D."/>
            <person name="Novikova G."/>
            <person name="Obukhova E."/>
            <person name="Bogdanov V."/>
            <person name="Penin A."/>
            <person name="Logacheva M."/>
        </authorList>
    </citation>
    <scope>NUCLEOTIDE SEQUENCE</scope>
    <source>
        <strain evidence="7">Hsosn_3</strain>
        <tissue evidence="7">Leaf</tissue>
    </source>
</reference>
<dbReference type="InterPro" id="IPR002213">
    <property type="entry name" value="UDP_glucos_trans"/>
</dbReference>
<comment type="similarity">
    <text evidence="2 6">Belongs to the UDP-glycosyltransferase family.</text>
</comment>
<keyword evidence="8" id="KW-1185">Reference proteome</keyword>
<dbReference type="EMBL" id="JAUIZM010000002">
    <property type="protein sequence ID" value="KAK1396647.1"/>
    <property type="molecule type" value="Genomic_DNA"/>
</dbReference>
<keyword evidence="3 6" id="KW-0328">Glycosyltransferase</keyword>
<accession>A0AAD8N5C5</accession>
<keyword evidence="4 6" id="KW-0808">Transferase</keyword>
<evidence type="ECO:0000256" key="1">
    <source>
        <dbReference type="ARBA" id="ARBA00004721"/>
    </source>
</evidence>
<keyword evidence="5" id="KW-0414">Isoprene biosynthesis</keyword>
<dbReference type="Proteomes" id="UP001237642">
    <property type="component" value="Unassembled WGS sequence"/>
</dbReference>
<dbReference type="SUPFAM" id="SSF53756">
    <property type="entry name" value="UDP-Glycosyltransferase/glycogen phosphorylase"/>
    <property type="match status" value="1"/>
</dbReference>